<dbReference type="Proteomes" id="UP001330749">
    <property type="component" value="Unassembled WGS sequence"/>
</dbReference>
<keyword evidence="2" id="KW-0812">Transmembrane</keyword>
<keyword evidence="4" id="KW-1185">Reference proteome</keyword>
<feature type="transmembrane region" description="Helical" evidence="2">
    <location>
        <begin position="38"/>
        <end position="55"/>
    </location>
</feature>
<dbReference type="RefSeq" id="WP_327966268.1">
    <property type="nucleotide sequence ID" value="NZ_JARMQG010000021.1"/>
</dbReference>
<keyword evidence="2" id="KW-1133">Transmembrane helix</keyword>
<keyword evidence="2" id="KW-0472">Membrane</keyword>
<evidence type="ECO:0000313" key="4">
    <source>
        <dbReference type="Proteomes" id="UP001330749"/>
    </source>
</evidence>
<evidence type="ECO:0000313" key="3">
    <source>
        <dbReference type="EMBL" id="MED3561406.1"/>
    </source>
</evidence>
<sequence>MRRNRYLLSLIGAIIGCATAGGWLIVDLLTPEPIGDFILYPLMAITNIAIGWQVGRALGKRRETGNDDAQISKERAESKFELES</sequence>
<gene>
    <name evidence="3" type="ORF">P4447_02430</name>
</gene>
<proteinExistence type="predicted"/>
<protein>
    <recommendedName>
        <fullName evidence="5">Lipoprotein</fullName>
    </recommendedName>
</protein>
<feature type="transmembrane region" description="Helical" evidence="2">
    <location>
        <begin position="7"/>
        <end position="26"/>
    </location>
</feature>
<name>A0ABU6N5B7_9BACI</name>
<dbReference type="PROSITE" id="PS51257">
    <property type="entry name" value="PROKAR_LIPOPROTEIN"/>
    <property type="match status" value="1"/>
</dbReference>
<evidence type="ECO:0000256" key="1">
    <source>
        <dbReference type="SAM" id="MobiDB-lite"/>
    </source>
</evidence>
<reference evidence="3 4" key="1">
    <citation type="submission" date="2023-03" db="EMBL/GenBank/DDBJ databases">
        <title>Bacillus Genome Sequencing.</title>
        <authorList>
            <person name="Dunlap C."/>
        </authorList>
    </citation>
    <scope>NUCLEOTIDE SEQUENCE [LARGE SCALE GENOMIC DNA]</scope>
    <source>
        <strain evidence="3 4">B-14544</strain>
    </source>
</reference>
<feature type="region of interest" description="Disordered" evidence="1">
    <location>
        <begin position="62"/>
        <end position="84"/>
    </location>
</feature>
<accession>A0ABU6N5B7</accession>
<comment type="caution">
    <text evidence="3">The sequence shown here is derived from an EMBL/GenBank/DDBJ whole genome shotgun (WGS) entry which is preliminary data.</text>
</comment>
<evidence type="ECO:0000256" key="2">
    <source>
        <dbReference type="SAM" id="Phobius"/>
    </source>
</evidence>
<evidence type="ECO:0008006" key="5">
    <source>
        <dbReference type="Google" id="ProtNLM"/>
    </source>
</evidence>
<organism evidence="3 4">
    <name type="scientific">Bacillus xiapuensis</name>
    <dbReference type="NCBI Taxonomy" id="2014075"/>
    <lineage>
        <taxon>Bacteria</taxon>
        <taxon>Bacillati</taxon>
        <taxon>Bacillota</taxon>
        <taxon>Bacilli</taxon>
        <taxon>Bacillales</taxon>
        <taxon>Bacillaceae</taxon>
        <taxon>Bacillus</taxon>
    </lineage>
</organism>
<dbReference type="EMBL" id="JARMQG010000021">
    <property type="protein sequence ID" value="MED3561406.1"/>
    <property type="molecule type" value="Genomic_DNA"/>
</dbReference>